<dbReference type="SUPFAM" id="SSF53901">
    <property type="entry name" value="Thiolase-like"/>
    <property type="match status" value="1"/>
</dbReference>
<dbReference type="InterPro" id="IPR018201">
    <property type="entry name" value="Ketoacyl_synth_AS"/>
</dbReference>
<feature type="domain" description="PKS/mFAS DH" evidence="9">
    <location>
        <begin position="884"/>
        <end position="1167"/>
    </location>
</feature>
<dbReference type="InterPro" id="IPR020841">
    <property type="entry name" value="PKS_Beta-ketoAc_synthase_dom"/>
</dbReference>
<dbReference type="SUPFAM" id="SSF47336">
    <property type="entry name" value="ACP-like"/>
    <property type="match status" value="1"/>
</dbReference>
<dbReference type="Pfam" id="PF16197">
    <property type="entry name" value="KAsynt_C_assoc"/>
    <property type="match status" value="1"/>
</dbReference>
<sequence length="2339" mass="250183">MVNPASSRKTSEPVAIVGIGCRFPGGISGPDSFWELIGSGIDAIGDIPEDRWRTKDFFDADRSTPGRMFVRQGGFVTTPIDSFDAGFFGMPPREAAALDPQQRMLLEVTWESLENAGIPPSSTAAANVGVYVGAFTFDAATLQLTDSNQHLLSSTTATGVSMTMLAARLSYAFDWRGPSFTLDTACSSSLVALHHACNALALGDCDIAVAGGVNVMVNPATTVLMSKGQFLSPDARCKSFDHRANGYARGEGAGILVLKPLSAALRDGDRVHAIVRGTAVNQDGHTPGITVPRVEAQRTLIEHACRAGDVVPSSIGYFEAHGTGTAAGDPVEAAAIGEVLGESTETHWMGSVKSNFGHTEAAAGVAGVIKATLCLQQGVIPPNLHFEKPNPRIPFDKLPMRVPTETVPFPERENPRRAAVNSFGFGGTNAHAILEQWPAPADADETAVEDGQVLLPLSARSAQALNALVESYADLLGRPDAPAFRTVCRAASRNRDHHSMRTFVVAGNASEAVEKLRSLSIDPARVTRPSIAFVYTGMGPQWWGMGRELLETEPIFAEVVTACDALLAHHDLSITDELRRPEAESRLTRTLYAQVANFVVQAGLTALWRHWGIQPAAIVGHSVGEVAAAYAAGVYSLEDALRVSFHRASLQARLTGRGAMVAVALPAGEVEPHLVAGVTIAAINSKHATTIAGDHQAVAAVSAALTAAGASVKELRVEVAYHSPQMDEIREPLLEALANVDPRPAEIPLFSTVLGDQVKGTELDAGYWWRNVRRPVRFADAFRKVLTRGIGAVLEVGPHPVLASAIDEALTDRSDAAVRFASLRRDRPQREQLLETLGGLYEVGTDPDWQRVQPGPRAHPALPTYPWQRDRHWVESPAARRRRLGTDGLRMTGRAVAAVTPVHDVELSASAFPYLEDHKVAGAVVFPGCGYLDAALAAFAEDDPCVLEDVVFHRPLVLPSSSVTTLRVGYDPDRRHVTMHSRANPDDATWTLHTELRRAHVANARSPLPHPAAPDAFVDGLPNLYHEEIYSRLTAAGLHYGPSFQVVDRVWWRSETREIFAELRLDTVERAGHRLHPARLDGALQAVIVGAHMFGEETDLGTYVPTHVESFQFFRSPAGRLWVHGRGKEFTKPGVVECDLTLVTDHGEVVAEIRGLRATRLSEAVQQEPKLVYRHSWEAQPLERVADGQGRWVVVGSSPTAAVLADGLSALGGEVVRTTVTDGDWVETAVSAASGDTACRGVIYIDEAQAITSPLCSPVAEPLRLVQGLSGGAGRLFLVTTGAQSVSADDPTTSPSGAAVWGFGRIVPAELPELHCRLVDLAPGGLEDGLLAALLTELTSDMADEVALRVHGRYVRQMVRAEEGSELDSVEVDTDETPVRLSPVRTTAGDRRFVAATRRSPGPGEVELRISHVGITFEDVLKHAGQWTAEGDFSGEMPGVECSGTVVGIGDGVKDLHVGDEVFAHGKELFASYTTLEAVRVVKKPSGLTLAQAASLLPVAAAHLALTRLAAVQEGERVLVHSAAGGVGLAAARLATHLGAEVFVTAGSEQRRDFLRSEGFTRVADSRSMSFADDILEWTGGDGVDVIVNALPADMIHHSLRVLNTFGRFVELRKPATQAEHAARAAATRRAASFHSLDYGRMMALRPETVREYMRAAAELSERGAIASLPLTEVVASETANGFGILSTPEHHGKVVVRMAGQTVRVPATSLPGSPIRPDVTYLLTGGLGGLGLTVARWLADNGARYLALVSRRGVTSSAAAREIAELTARGVRVRVQKADVSDRSQVRSLLSRLRRRLPPIGGIVHGAANFDDVVLTNSNGARLVEATKAKADGAWFLHEETLSDELDFFVLFSSVAAQLGAAGAGAYATANEALNGLARYRRAQGLPALSIGWGMVAEVGVAVSRGGHVGDILRRNGQVAMPPSRLVTELGVLLRTRPAEASVADIDWPRWARANPELSSLPKFGTMVPENIADGGEDDGGEESVAKRLRSANPAERAALLQPYVIPLMEQITGLTEQQLGEQQAVDVDSLTAVELRVQAQKQLGIAVPAGRLQRSLSADVLVGLLVDELDRAQPDETALLENIVVHEITADDGLTIYGHLSLPAGEAPHPAVLVCASGDGGALNRKGKYAHITEHAPLLAAGFAVFTVDQRGAKGHGDDYRALAEIGGADVDDVVAAGRHLAGLPEIDGERLNILGTSRGAYSSLLALERAPGLWRHAALLMGFYDPTAFAKADQDRQSSLLPSSSEVDPAEYFASPRRLPLMALENVAAPLLIIHGDGDTVIPWEQSAELLKRMEKEAPPARMITVPGLDHDTRHEDEAWAELWLEIGRFLQEGPR</sequence>
<dbReference type="Gene3D" id="3.40.366.10">
    <property type="entry name" value="Malonyl-Coenzyme A Acyl Carrier Protein, domain 2"/>
    <property type="match status" value="1"/>
</dbReference>
<evidence type="ECO:0000256" key="7">
    <source>
        <dbReference type="PROSITE-ProRule" id="PRU01363"/>
    </source>
</evidence>
<dbReference type="Pfam" id="PF00698">
    <property type="entry name" value="Acyl_transf_1"/>
    <property type="match status" value="1"/>
</dbReference>
<dbReference type="InterPro" id="IPR029058">
    <property type="entry name" value="AB_hydrolase_fold"/>
</dbReference>
<dbReference type="InterPro" id="IPR049900">
    <property type="entry name" value="PKS_mFAS_DH"/>
</dbReference>
<feature type="domain" description="Ketosynthase family 3 (KS3)" evidence="8">
    <location>
        <begin position="11"/>
        <end position="436"/>
    </location>
</feature>
<comment type="caution">
    <text evidence="10">The sequence shown here is derived from an EMBL/GenBank/DDBJ whole genome shotgun (WGS) entry which is preliminary data.</text>
</comment>
<evidence type="ECO:0000256" key="5">
    <source>
        <dbReference type="ARBA" id="ARBA00023268"/>
    </source>
</evidence>
<dbReference type="Proteomes" id="UP000054226">
    <property type="component" value="Unassembled WGS sequence"/>
</dbReference>
<feature type="active site" description="Proton acceptor; for dehydratase activity" evidence="7">
    <location>
        <position position="918"/>
    </location>
</feature>
<evidence type="ECO:0000256" key="4">
    <source>
        <dbReference type="ARBA" id="ARBA00022857"/>
    </source>
</evidence>
<dbReference type="InterPro" id="IPR049552">
    <property type="entry name" value="PKS_DH_N"/>
</dbReference>
<dbReference type="InterPro" id="IPR020843">
    <property type="entry name" value="ER"/>
</dbReference>
<evidence type="ECO:0000259" key="8">
    <source>
        <dbReference type="PROSITE" id="PS52004"/>
    </source>
</evidence>
<reference evidence="10 11" key="1">
    <citation type="journal article" date="2013" name="Genome Announc.">
        <title>Draft Genome Sequence of Amycolatopsis decaplanina Strain DSM 44594T.</title>
        <authorList>
            <person name="Kaur N."/>
            <person name="Kumar S."/>
            <person name="Bala M."/>
            <person name="Raghava G.P."/>
            <person name="Mayilraj S."/>
        </authorList>
    </citation>
    <scope>NUCLEOTIDE SEQUENCE [LARGE SCALE GENOMIC DNA]</scope>
    <source>
        <strain evidence="10 11">DSM 44594</strain>
    </source>
</reference>
<dbReference type="Gene3D" id="3.40.50.1820">
    <property type="entry name" value="alpha/beta hydrolase"/>
    <property type="match status" value="1"/>
</dbReference>
<dbReference type="SUPFAM" id="SSF51735">
    <property type="entry name" value="NAD(P)-binding Rossmann-fold domains"/>
    <property type="match status" value="3"/>
</dbReference>
<dbReference type="InterPro" id="IPR014030">
    <property type="entry name" value="Ketoacyl_synth_N"/>
</dbReference>
<dbReference type="RefSeq" id="WP_007034994.1">
    <property type="nucleotide sequence ID" value="NZ_AOHO01000078.1"/>
</dbReference>
<dbReference type="GO" id="GO:0004312">
    <property type="term" value="F:fatty acid synthase activity"/>
    <property type="evidence" value="ECO:0007669"/>
    <property type="project" value="TreeGrafter"/>
</dbReference>
<dbReference type="InterPro" id="IPR014031">
    <property type="entry name" value="Ketoacyl_synth_C"/>
</dbReference>
<dbReference type="InterPro" id="IPR057326">
    <property type="entry name" value="KR_dom"/>
</dbReference>
<keyword evidence="11" id="KW-1185">Reference proteome</keyword>
<keyword evidence="3" id="KW-0808">Transferase</keyword>
<dbReference type="CDD" id="cd00833">
    <property type="entry name" value="PKS"/>
    <property type="match status" value="1"/>
</dbReference>
<dbReference type="SUPFAM" id="SSF55048">
    <property type="entry name" value="Probable ACP-binding domain of malonyl-CoA ACP transacylase"/>
    <property type="match status" value="1"/>
</dbReference>
<dbReference type="PROSITE" id="PS52019">
    <property type="entry name" value="PKS_MFAS_DH"/>
    <property type="match status" value="1"/>
</dbReference>
<dbReference type="PROSITE" id="PS00606">
    <property type="entry name" value="KS3_1"/>
    <property type="match status" value="1"/>
</dbReference>
<dbReference type="Gene3D" id="3.40.50.720">
    <property type="entry name" value="NAD(P)-binding Rossmann-like Domain"/>
    <property type="match status" value="3"/>
</dbReference>
<keyword evidence="1" id="KW-0596">Phosphopantetheine</keyword>
<dbReference type="InterPro" id="IPR013154">
    <property type="entry name" value="ADH-like_N"/>
</dbReference>
<dbReference type="OrthoDB" id="9778690at2"/>
<dbReference type="SMART" id="SM00827">
    <property type="entry name" value="PKS_AT"/>
    <property type="match status" value="1"/>
</dbReference>
<dbReference type="InterPro" id="IPR001227">
    <property type="entry name" value="Ac_transferase_dom_sf"/>
</dbReference>
<dbReference type="InterPro" id="IPR050091">
    <property type="entry name" value="PKS_NRPS_Biosynth_Enz"/>
</dbReference>
<dbReference type="SMART" id="SM00826">
    <property type="entry name" value="PKS_DH"/>
    <property type="match status" value="1"/>
</dbReference>
<dbReference type="Pfam" id="PF08240">
    <property type="entry name" value="ADH_N"/>
    <property type="match status" value="1"/>
</dbReference>
<dbReference type="EMBL" id="AOHO01000078">
    <property type="protein sequence ID" value="EME51715.1"/>
    <property type="molecule type" value="Genomic_DNA"/>
</dbReference>
<dbReference type="Gene3D" id="3.90.180.10">
    <property type="entry name" value="Medium-chain alcohol dehydrogenases, catalytic domain"/>
    <property type="match status" value="1"/>
</dbReference>
<dbReference type="Gene3D" id="3.40.47.10">
    <property type="match status" value="1"/>
</dbReference>
<dbReference type="GO" id="GO:0008236">
    <property type="term" value="F:serine-type peptidase activity"/>
    <property type="evidence" value="ECO:0007669"/>
    <property type="project" value="InterPro"/>
</dbReference>
<evidence type="ECO:0000256" key="3">
    <source>
        <dbReference type="ARBA" id="ARBA00022679"/>
    </source>
</evidence>
<feature type="region of interest" description="C-terminal hotdog fold" evidence="7">
    <location>
        <begin position="1018"/>
        <end position="1167"/>
    </location>
</feature>
<dbReference type="Pfam" id="PF14765">
    <property type="entry name" value="PS-DH"/>
    <property type="match status" value="1"/>
</dbReference>
<dbReference type="Pfam" id="PF00326">
    <property type="entry name" value="Peptidase_S9"/>
    <property type="match status" value="1"/>
</dbReference>
<dbReference type="InterPro" id="IPR013968">
    <property type="entry name" value="PKS_KR"/>
</dbReference>
<dbReference type="InterPro" id="IPR049551">
    <property type="entry name" value="PKS_DH_C"/>
</dbReference>
<dbReference type="Pfam" id="PF00109">
    <property type="entry name" value="ketoacyl-synt"/>
    <property type="match status" value="1"/>
</dbReference>
<dbReference type="InterPro" id="IPR020807">
    <property type="entry name" value="PKS_DH"/>
</dbReference>
<dbReference type="InterPro" id="IPR036736">
    <property type="entry name" value="ACP-like_sf"/>
</dbReference>
<dbReference type="SMART" id="SM00822">
    <property type="entry name" value="PKS_KR"/>
    <property type="match status" value="1"/>
</dbReference>
<keyword evidence="4" id="KW-0521">NADP</keyword>
<dbReference type="Gene3D" id="3.10.129.110">
    <property type="entry name" value="Polyketide synthase dehydratase"/>
    <property type="match status" value="1"/>
</dbReference>
<name>M2XRE6_9PSEU</name>
<dbReference type="Pfam" id="PF08659">
    <property type="entry name" value="KR"/>
    <property type="match status" value="1"/>
</dbReference>
<feature type="active site" description="Proton donor; for dehydratase activity" evidence="7">
    <location>
        <position position="1081"/>
    </location>
</feature>
<dbReference type="PANTHER" id="PTHR43775:SF37">
    <property type="entry name" value="SI:DKEY-61P9.11"/>
    <property type="match status" value="1"/>
</dbReference>
<gene>
    <name evidence="10" type="ORF">H074_36069</name>
</gene>
<dbReference type="Pfam" id="PF02801">
    <property type="entry name" value="Ketoacyl-synt_C"/>
    <property type="match status" value="1"/>
</dbReference>
<dbReference type="SMART" id="SM00825">
    <property type="entry name" value="PKS_KS"/>
    <property type="match status" value="1"/>
</dbReference>
<dbReference type="InterPro" id="IPR016036">
    <property type="entry name" value="Malonyl_transacylase_ACP-bd"/>
</dbReference>
<dbReference type="FunFam" id="3.40.366.10:FF:000002">
    <property type="entry name" value="Probable polyketide synthase 2"/>
    <property type="match status" value="1"/>
</dbReference>
<dbReference type="InterPro" id="IPR011032">
    <property type="entry name" value="GroES-like_sf"/>
</dbReference>
<dbReference type="InterPro" id="IPR016039">
    <property type="entry name" value="Thiolase-like"/>
</dbReference>
<dbReference type="FunFam" id="3.40.47.10:FF:000019">
    <property type="entry name" value="Polyketide synthase type I"/>
    <property type="match status" value="1"/>
</dbReference>
<evidence type="ECO:0000313" key="11">
    <source>
        <dbReference type="Proteomes" id="UP000054226"/>
    </source>
</evidence>
<dbReference type="InterPro" id="IPR001375">
    <property type="entry name" value="Peptidase_S9_cat"/>
</dbReference>
<feature type="region of interest" description="N-terminal hotdog fold" evidence="7">
    <location>
        <begin position="884"/>
        <end position="1005"/>
    </location>
</feature>
<dbReference type="GO" id="GO:0006633">
    <property type="term" value="P:fatty acid biosynthetic process"/>
    <property type="evidence" value="ECO:0007669"/>
    <property type="project" value="InterPro"/>
</dbReference>
<dbReference type="PROSITE" id="PS52004">
    <property type="entry name" value="KS3_2"/>
    <property type="match status" value="1"/>
</dbReference>
<dbReference type="Gene3D" id="3.30.70.3290">
    <property type="match status" value="1"/>
</dbReference>
<dbReference type="CDD" id="cd05195">
    <property type="entry name" value="enoyl_red"/>
    <property type="match status" value="1"/>
</dbReference>
<dbReference type="InterPro" id="IPR042104">
    <property type="entry name" value="PKS_dehydratase_sf"/>
</dbReference>
<evidence type="ECO:0000256" key="1">
    <source>
        <dbReference type="ARBA" id="ARBA00022450"/>
    </source>
</evidence>
<organism evidence="10 11">
    <name type="scientific">Amycolatopsis decaplanina DSM 44594</name>
    <dbReference type="NCBI Taxonomy" id="1284240"/>
    <lineage>
        <taxon>Bacteria</taxon>
        <taxon>Bacillati</taxon>
        <taxon>Actinomycetota</taxon>
        <taxon>Actinomycetes</taxon>
        <taxon>Pseudonocardiales</taxon>
        <taxon>Pseudonocardiaceae</taxon>
        <taxon>Amycolatopsis</taxon>
    </lineage>
</organism>
<dbReference type="SUPFAM" id="SSF50129">
    <property type="entry name" value="GroES-like"/>
    <property type="match status" value="1"/>
</dbReference>
<evidence type="ECO:0000259" key="9">
    <source>
        <dbReference type="PROSITE" id="PS52019"/>
    </source>
</evidence>
<dbReference type="SUPFAM" id="SSF53474">
    <property type="entry name" value="alpha/beta-Hydrolases"/>
    <property type="match status" value="1"/>
</dbReference>
<dbReference type="GO" id="GO:0006508">
    <property type="term" value="P:proteolysis"/>
    <property type="evidence" value="ECO:0007669"/>
    <property type="project" value="InterPro"/>
</dbReference>
<evidence type="ECO:0000313" key="10">
    <source>
        <dbReference type="EMBL" id="EME51715.1"/>
    </source>
</evidence>
<dbReference type="SMART" id="SM00829">
    <property type="entry name" value="PKS_ER"/>
    <property type="match status" value="1"/>
</dbReference>
<evidence type="ECO:0000256" key="2">
    <source>
        <dbReference type="ARBA" id="ARBA00022553"/>
    </source>
</evidence>
<evidence type="ECO:0000256" key="6">
    <source>
        <dbReference type="ARBA" id="ARBA00023315"/>
    </source>
</evidence>
<accession>M2XRE6</accession>
<dbReference type="GO" id="GO:0016491">
    <property type="term" value="F:oxidoreductase activity"/>
    <property type="evidence" value="ECO:0007669"/>
    <property type="project" value="InterPro"/>
</dbReference>
<dbReference type="InterPro" id="IPR036291">
    <property type="entry name" value="NAD(P)-bd_dom_sf"/>
</dbReference>
<keyword evidence="5" id="KW-0511">Multifunctional enzyme</keyword>
<proteinExistence type="predicted"/>
<dbReference type="SUPFAM" id="SSF52151">
    <property type="entry name" value="FabD/lysophospholipase-like"/>
    <property type="match status" value="1"/>
</dbReference>
<dbReference type="InterPro" id="IPR032821">
    <property type="entry name" value="PKS_assoc"/>
</dbReference>
<dbReference type="InterPro" id="IPR014043">
    <property type="entry name" value="Acyl_transferase_dom"/>
</dbReference>
<keyword evidence="2" id="KW-0597">Phosphoprotein</keyword>
<protein>
    <submittedName>
        <fullName evidence="10">Polyketide synthase</fullName>
    </submittedName>
</protein>
<dbReference type="PATRIC" id="fig|1284240.4.peg.7365"/>
<dbReference type="Pfam" id="PF00107">
    <property type="entry name" value="ADH_zinc_N"/>
    <property type="match status" value="1"/>
</dbReference>
<keyword evidence="6" id="KW-0012">Acyltransferase</keyword>
<dbReference type="InterPro" id="IPR016035">
    <property type="entry name" value="Acyl_Trfase/lysoPLipase"/>
</dbReference>
<dbReference type="PANTHER" id="PTHR43775">
    <property type="entry name" value="FATTY ACID SYNTHASE"/>
    <property type="match status" value="1"/>
</dbReference>
<dbReference type="GO" id="GO:0004315">
    <property type="term" value="F:3-oxoacyl-[acyl-carrier-protein] synthase activity"/>
    <property type="evidence" value="ECO:0007669"/>
    <property type="project" value="InterPro"/>
</dbReference>
<dbReference type="Pfam" id="PF21089">
    <property type="entry name" value="PKS_DH_N"/>
    <property type="match status" value="1"/>
</dbReference>
<dbReference type="InterPro" id="IPR013149">
    <property type="entry name" value="ADH-like_C"/>
</dbReference>